<feature type="transmembrane region" description="Helical" evidence="1">
    <location>
        <begin position="115"/>
        <end position="137"/>
    </location>
</feature>
<organism evidence="2 3">
    <name type="scientific">Actinobacillus delphinicola</name>
    <dbReference type="NCBI Taxonomy" id="51161"/>
    <lineage>
        <taxon>Bacteria</taxon>
        <taxon>Pseudomonadati</taxon>
        <taxon>Pseudomonadota</taxon>
        <taxon>Gammaproteobacteria</taxon>
        <taxon>Pasteurellales</taxon>
        <taxon>Pasteurellaceae</taxon>
        <taxon>Actinobacillus</taxon>
    </lineage>
</organism>
<dbReference type="Pfam" id="PF03729">
    <property type="entry name" value="DUF308"/>
    <property type="match status" value="1"/>
</dbReference>
<dbReference type="PANTHER" id="PTHR34989">
    <property type="entry name" value="PROTEIN HDED"/>
    <property type="match status" value="1"/>
</dbReference>
<keyword evidence="1" id="KW-0812">Transmembrane</keyword>
<feature type="transmembrane region" description="Helical" evidence="1">
    <location>
        <begin position="34"/>
        <end position="51"/>
    </location>
</feature>
<accession>A0A448TUU1</accession>
<proteinExistence type="predicted"/>
<name>A0A448TUU1_9PAST</name>
<feature type="transmembrane region" description="Helical" evidence="1">
    <location>
        <begin position="143"/>
        <end position="167"/>
    </location>
</feature>
<dbReference type="Proteomes" id="UP000279799">
    <property type="component" value="Chromosome"/>
</dbReference>
<dbReference type="AlphaFoldDB" id="A0A448TUU1"/>
<keyword evidence="3" id="KW-1185">Reference proteome</keyword>
<dbReference type="EMBL" id="LR134510">
    <property type="protein sequence ID" value="VEJ09673.1"/>
    <property type="molecule type" value="Genomic_DNA"/>
</dbReference>
<evidence type="ECO:0000313" key="3">
    <source>
        <dbReference type="Proteomes" id="UP000279799"/>
    </source>
</evidence>
<sequence>MNSALIFVVGILSILAGIFAFFDPLAATISAEQLAAWLFLFVGFMEVFSAIRVKHVKGIFWTLVSSAIIALLIGGFLLFWPVQGIYTLTIALAVLFLVSGIVKLAYSFMLRGENYFWMHVISGLISIALAALIFGYFPESAASILGILLSVELLFSGASLVMVSLFFKKQEKLAE</sequence>
<dbReference type="PANTHER" id="PTHR34989:SF1">
    <property type="entry name" value="PROTEIN HDED"/>
    <property type="match status" value="1"/>
</dbReference>
<dbReference type="RefSeq" id="WP_172594224.1">
    <property type="nucleotide sequence ID" value="NZ_LR134510.1"/>
</dbReference>
<keyword evidence="1" id="KW-1133">Transmembrane helix</keyword>
<feature type="transmembrane region" description="Helical" evidence="1">
    <location>
        <begin position="85"/>
        <end position="106"/>
    </location>
</feature>
<feature type="transmembrane region" description="Helical" evidence="1">
    <location>
        <begin position="58"/>
        <end position="79"/>
    </location>
</feature>
<keyword evidence="1" id="KW-0472">Membrane</keyword>
<dbReference type="InterPro" id="IPR005325">
    <property type="entry name" value="DUF308_memb"/>
</dbReference>
<dbReference type="GO" id="GO:0005886">
    <property type="term" value="C:plasma membrane"/>
    <property type="evidence" value="ECO:0007669"/>
    <property type="project" value="TreeGrafter"/>
</dbReference>
<reference evidence="2 3" key="1">
    <citation type="submission" date="2018-12" db="EMBL/GenBank/DDBJ databases">
        <authorList>
            <consortium name="Pathogen Informatics"/>
        </authorList>
    </citation>
    <scope>NUCLEOTIDE SEQUENCE [LARGE SCALE GENOMIC DNA]</scope>
    <source>
        <strain evidence="2 3">NCTC12871</strain>
    </source>
</reference>
<dbReference type="InterPro" id="IPR052712">
    <property type="entry name" value="Acid_resist_chaperone_HdeD"/>
</dbReference>
<protein>
    <submittedName>
        <fullName evidence="2">Acid-resistance membrane protein</fullName>
    </submittedName>
</protein>
<evidence type="ECO:0000256" key="1">
    <source>
        <dbReference type="SAM" id="Phobius"/>
    </source>
</evidence>
<evidence type="ECO:0000313" key="2">
    <source>
        <dbReference type="EMBL" id="VEJ09673.1"/>
    </source>
</evidence>
<gene>
    <name evidence="2" type="primary">hdeD</name>
    <name evidence="2" type="ORF">NCTC12871_01152</name>
</gene>
<feature type="transmembrane region" description="Helical" evidence="1">
    <location>
        <begin position="5"/>
        <end position="22"/>
    </location>
</feature>
<dbReference type="KEGG" id="adp:NCTC12871_01152"/>